<evidence type="ECO:0000256" key="1">
    <source>
        <dbReference type="SAM" id="Coils"/>
    </source>
</evidence>
<dbReference type="InterPro" id="IPR001387">
    <property type="entry name" value="Cro/C1-type_HTH"/>
</dbReference>
<feature type="domain" description="HTH cro/C1-type" evidence="2">
    <location>
        <begin position="11"/>
        <end position="64"/>
    </location>
</feature>
<dbReference type="SUPFAM" id="SSF47413">
    <property type="entry name" value="lambda repressor-like DNA-binding domains"/>
    <property type="match status" value="1"/>
</dbReference>
<sequence>MIPNRHFGEALKKYIEINSITASKIADKLGMTPTGFFAYYKAKNPRPETVEKILKALDISLEDLFKDKKEVNNEEDYKAKYEAELKKNTELQDLLIKYQQQEIEALKQQKANRGETPVSEANASN</sequence>
<dbReference type="RefSeq" id="WP_323247442.1">
    <property type="nucleotide sequence ID" value="NZ_JAYFUL010000006.1"/>
</dbReference>
<accession>A0ABU5QL95</accession>
<proteinExistence type="predicted"/>
<evidence type="ECO:0000313" key="3">
    <source>
        <dbReference type="EMBL" id="MEA5257211.1"/>
    </source>
</evidence>
<feature type="coiled-coil region" evidence="1">
    <location>
        <begin position="54"/>
        <end position="101"/>
    </location>
</feature>
<dbReference type="PROSITE" id="PS50943">
    <property type="entry name" value="HTH_CROC1"/>
    <property type="match status" value="1"/>
</dbReference>
<protein>
    <submittedName>
        <fullName evidence="3">Helix-turn-helix transcriptional regulator</fullName>
    </submittedName>
</protein>
<keyword evidence="4" id="KW-1185">Reference proteome</keyword>
<evidence type="ECO:0000259" key="2">
    <source>
        <dbReference type="PROSITE" id="PS50943"/>
    </source>
</evidence>
<name>A0ABU5QL95_9BACT</name>
<comment type="caution">
    <text evidence="3">The sequence shown here is derived from an EMBL/GenBank/DDBJ whole genome shotgun (WGS) entry which is preliminary data.</text>
</comment>
<dbReference type="Gene3D" id="1.10.260.40">
    <property type="entry name" value="lambda repressor-like DNA-binding domains"/>
    <property type="match status" value="1"/>
</dbReference>
<dbReference type="SMART" id="SM00530">
    <property type="entry name" value="HTH_XRE"/>
    <property type="match status" value="1"/>
</dbReference>
<organism evidence="3 4">
    <name type="scientific">Arcicella aquatica</name>
    <dbReference type="NCBI Taxonomy" id="217141"/>
    <lineage>
        <taxon>Bacteria</taxon>
        <taxon>Pseudomonadati</taxon>
        <taxon>Bacteroidota</taxon>
        <taxon>Cytophagia</taxon>
        <taxon>Cytophagales</taxon>
        <taxon>Flectobacillaceae</taxon>
        <taxon>Arcicella</taxon>
    </lineage>
</organism>
<reference evidence="3 4" key="1">
    <citation type="submission" date="2023-12" db="EMBL/GenBank/DDBJ databases">
        <title>Novel species of the genus Arcicella isolated from rivers.</title>
        <authorList>
            <person name="Lu H."/>
        </authorList>
    </citation>
    <scope>NUCLEOTIDE SEQUENCE [LARGE SCALE GENOMIC DNA]</scope>
    <source>
        <strain evidence="3 4">LMG 21963</strain>
    </source>
</reference>
<keyword evidence="1" id="KW-0175">Coiled coil</keyword>
<dbReference type="CDD" id="cd00093">
    <property type="entry name" value="HTH_XRE"/>
    <property type="match status" value="1"/>
</dbReference>
<dbReference type="EMBL" id="JAYFUL010000006">
    <property type="protein sequence ID" value="MEA5257211.1"/>
    <property type="molecule type" value="Genomic_DNA"/>
</dbReference>
<dbReference type="Proteomes" id="UP001304671">
    <property type="component" value="Unassembled WGS sequence"/>
</dbReference>
<dbReference type="Pfam" id="PF13443">
    <property type="entry name" value="HTH_26"/>
    <property type="match status" value="1"/>
</dbReference>
<dbReference type="InterPro" id="IPR010982">
    <property type="entry name" value="Lambda_DNA-bd_dom_sf"/>
</dbReference>
<evidence type="ECO:0000313" key="4">
    <source>
        <dbReference type="Proteomes" id="UP001304671"/>
    </source>
</evidence>
<gene>
    <name evidence="3" type="ORF">VB264_05390</name>
</gene>